<dbReference type="EC" id="2.7.7.48" evidence="1"/>
<dbReference type="EMBL" id="RWJN01000301">
    <property type="protein sequence ID" value="TCD63395.1"/>
    <property type="molecule type" value="Genomic_DNA"/>
</dbReference>
<dbReference type="GO" id="GO:0030422">
    <property type="term" value="P:siRNA processing"/>
    <property type="evidence" value="ECO:0007669"/>
    <property type="project" value="TreeGrafter"/>
</dbReference>
<dbReference type="InterPro" id="IPR057596">
    <property type="entry name" value="RDRP_core"/>
</dbReference>
<comment type="catalytic activity">
    <reaction evidence="1">
        <text>RNA(n) + a ribonucleoside 5'-triphosphate = RNA(n+1) + diphosphate</text>
        <dbReference type="Rhea" id="RHEA:21248"/>
        <dbReference type="Rhea" id="RHEA-COMP:14527"/>
        <dbReference type="Rhea" id="RHEA-COMP:17342"/>
        <dbReference type="ChEBI" id="CHEBI:33019"/>
        <dbReference type="ChEBI" id="CHEBI:61557"/>
        <dbReference type="ChEBI" id="CHEBI:140395"/>
        <dbReference type="EC" id="2.7.7.48"/>
    </reaction>
</comment>
<dbReference type="GO" id="GO:0003723">
    <property type="term" value="F:RNA binding"/>
    <property type="evidence" value="ECO:0007669"/>
    <property type="project" value="UniProtKB-KW"/>
</dbReference>
<dbReference type="GO" id="GO:0003968">
    <property type="term" value="F:RNA-directed RNA polymerase activity"/>
    <property type="evidence" value="ECO:0007669"/>
    <property type="project" value="UniProtKB-KW"/>
</dbReference>
<feature type="domain" description="RDRP core" evidence="2">
    <location>
        <begin position="427"/>
        <end position="1018"/>
    </location>
</feature>
<evidence type="ECO:0000313" key="3">
    <source>
        <dbReference type="EMBL" id="TCD63395.1"/>
    </source>
</evidence>
<keyword evidence="1" id="KW-0694">RNA-binding</keyword>
<dbReference type="OrthoDB" id="6513042at2759"/>
<keyword evidence="1" id="KW-0808">Transferase</keyword>
<reference evidence="3 4" key="1">
    <citation type="submission" date="2018-11" db="EMBL/GenBank/DDBJ databases">
        <title>Genome assembly of Steccherinum ochraceum LE-BIN_3174, the white-rot fungus of the Steccherinaceae family (The Residual Polyporoid clade, Polyporales, Basidiomycota).</title>
        <authorList>
            <person name="Fedorova T.V."/>
            <person name="Glazunova O.A."/>
            <person name="Landesman E.O."/>
            <person name="Moiseenko K.V."/>
            <person name="Psurtseva N.V."/>
            <person name="Savinova O.S."/>
            <person name="Shakhova N.V."/>
            <person name="Tyazhelova T.V."/>
            <person name="Vasina D.V."/>
        </authorList>
    </citation>
    <scope>NUCLEOTIDE SEQUENCE [LARGE SCALE GENOMIC DNA]</scope>
    <source>
        <strain evidence="3 4">LE-BIN_3174</strain>
    </source>
</reference>
<name>A0A4R0RD33_9APHY</name>
<dbReference type="Pfam" id="PF05183">
    <property type="entry name" value="RdRP"/>
    <property type="match status" value="1"/>
</dbReference>
<dbReference type="InterPro" id="IPR007855">
    <property type="entry name" value="RDRP"/>
</dbReference>
<accession>A0A4R0RD33</accession>
<sequence>MSPQMEIHLENIAISATPNQIKLAVAKIIHTSPYTRHSKLPLNLAVTIYPPKNGPVQRTRHGALTLPLAAVGEEFLSEFGGVKPKRTIVVGTRLRFTKSRNKPRIDILNNIRRLPFVDSTEEEQRKSLITHLHSSRILLDAVQFGWRCRDGTFSIEWELPCHSHGKVSYDDDRREFCIQVFGLEDTRLIVIHVASIGWASAHVDSNQDAVVALELQQPPSFETGPAVALEELFTRLHLDANAPTPRNRPVRHRWQALDPTHLEVAPYASLMLRLVCAEVEHLGQFRQLSRMAHVRLQDYAMPIARRGLFSDPVRQLYHKWLRHTEWPIAFQIESLTRRCLVDLKEALTLRNSIRWMVTERGVAQAAAFLQHFITQMKSVYYHINWEDESVLQFFDRCASERAAPSQQRRIGRYNTENETFQSLHAIVTPTTYHLDGPYPERLNRVMRWYPKHHDCFLRVNFVDEAHLQFRFDRDVDGREFIKRRFGDILTNGLDIAGRHFKFLAYSQSALKDHAVWFMKEFVDEETQELVTPSTIIKRIGNFTHLVYDPKLIYCPARYGARISQSFTATDSSITAEAEEVLMLDDIWDPTKTWAFTDGVGTISPELARAISNELRARGRRANRGRTYPRAFQIRFMGTKGMLSVDHTLAGRAICIRPSMIKFDAPNSREIEIAHAFDRPGPLYLNRPLIMILEALGVPYEAFHELQNAAVADAQRSVQSVGRSAELLEKHGLGASFKLSSVMLGLSKLGVDNLLWDEFFEQMMDFAVNHILRELKHHARIPVKEGWNLVGVADVHKYLEPREVFVHIAPVSGGSIYLEGLVTVSRSPTIHPGDVQVLRAIGRPPSDSPFAKESLQNCIVFSVQGERPIPSYLGGGDLDGDTYCVTAFEGLRPKRMYQPAPYKPAKKLLLTRPSTMQDVADFVTEYLSSDRLGHIGKTWLVIADQSEDGIFDDDCLLLSQLHSDAVDYPKSGNPVPLEDIPRYKFKAQPDWSAPEISGKPDPSRFYASQRAIGKLFRAIELPAVATVDRALRTQREQLARENMVTLEDIYEDFDTSDNYDDVGEAIREHVSAYIRLTRQDKTLISEMWGLAESYRADLQTICADHTLSRSRNAMLTEEEAMVGTIVAQCSQARRRKNEISKLREHTAGLVQDIEHQLAGELGTTAQTSLRRAWVAYRISLLTCHQFGARSFGWIAMREIFDRIKAIEEDKTDES</sequence>
<dbReference type="Proteomes" id="UP000292702">
    <property type="component" value="Unassembled WGS sequence"/>
</dbReference>
<dbReference type="PANTHER" id="PTHR23079">
    <property type="entry name" value="RNA-DEPENDENT RNA POLYMERASE"/>
    <property type="match status" value="1"/>
</dbReference>
<evidence type="ECO:0000256" key="1">
    <source>
        <dbReference type="RuleBase" id="RU363098"/>
    </source>
</evidence>
<comment type="similarity">
    <text evidence="1">Belongs to the RdRP family.</text>
</comment>
<dbReference type="STRING" id="92696.A0A4R0RD33"/>
<dbReference type="PANTHER" id="PTHR23079:SF55">
    <property type="entry name" value="RNA-DIRECTED RNA POLYMERASE"/>
    <property type="match status" value="1"/>
</dbReference>
<evidence type="ECO:0000259" key="2">
    <source>
        <dbReference type="Pfam" id="PF05183"/>
    </source>
</evidence>
<keyword evidence="4" id="KW-1185">Reference proteome</keyword>
<organism evidence="3 4">
    <name type="scientific">Steccherinum ochraceum</name>
    <dbReference type="NCBI Taxonomy" id="92696"/>
    <lineage>
        <taxon>Eukaryota</taxon>
        <taxon>Fungi</taxon>
        <taxon>Dikarya</taxon>
        <taxon>Basidiomycota</taxon>
        <taxon>Agaricomycotina</taxon>
        <taxon>Agaricomycetes</taxon>
        <taxon>Polyporales</taxon>
        <taxon>Steccherinaceae</taxon>
        <taxon>Steccherinum</taxon>
    </lineage>
</organism>
<protein>
    <recommendedName>
        <fullName evidence="1">RNA-dependent RNA polymerase</fullName>
        <ecNumber evidence="1">2.7.7.48</ecNumber>
    </recommendedName>
</protein>
<proteinExistence type="inferred from homology"/>
<evidence type="ECO:0000313" key="4">
    <source>
        <dbReference type="Proteomes" id="UP000292702"/>
    </source>
</evidence>
<keyword evidence="1" id="KW-0696">RNA-directed RNA polymerase</keyword>
<comment type="caution">
    <text evidence="3">The sequence shown here is derived from an EMBL/GenBank/DDBJ whole genome shotgun (WGS) entry which is preliminary data.</text>
</comment>
<keyword evidence="1" id="KW-0548">Nucleotidyltransferase</keyword>
<dbReference type="GO" id="GO:0031380">
    <property type="term" value="C:nuclear RNA-directed RNA polymerase complex"/>
    <property type="evidence" value="ECO:0007669"/>
    <property type="project" value="TreeGrafter"/>
</dbReference>
<dbReference type="AlphaFoldDB" id="A0A4R0RD33"/>
<gene>
    <name evidence="3" type="ORF">EIP91_005603</name>
</gene>